<organism evidence="4 5">
    <name type="scientific">Chitinophaga skermanii</name>
    <dbReference type="NCBI Taxonomy" id="331697"/>
    <lineage>
        <taxon>Bacteria</taxon>
        <taxon>Pseudomonadati</taxon>
        <taxon>Bacteroidota</taxon>
        <taxon>Chitinophagia</taxon>
        <taxon>Chitinophagales</taxon>
        <taxon>Chitinophagaceae</taxon>
        <taxon>Chitinophaga</taxon>
    </lineage>
</organism>
<evidence type="ECO:0000256" key="3">
    <source>
        <dbReference type="ARBA" id="ARBA00023027"/>
    </source>
</evidence>
<evidence type="ECO:0000313" key="5">
    <source>
        <dbReference type="Proteomes" id="UP000249547"/>
    </source>
</evidence>
<sequence>MGATDSPFLVQAANYFLYLFVIYRYQDYMSQIITNNNKPVIGITIGDINSIGAEIIIKTFVDNRMLELCTPVIFASNKTINFYRKLLNENNFNYQSIKDFTRLNTKQVSVYNCWEEEVQITPGQLNEVGGKYAARSLEVALECLKNNEIDGIVTGPIHKNNIQQHNFQYTGHTPWLKESFNAKEVLMLMTAENMRVGLLTEHVPLAEVSKYVTVDNIMSKLQLMKESLIKDFGIDKPRIAVLGLNPHAGDDGLIGNEEQKVIIPAITKAKNQGLLCFGPYSADAFFARGMYKEFDGVLAMYHDQGLIPFKSLATGEGINYTAGLPIVRTSPDHGTAFDIAGKNIADPASFREAVYYCIDIISQRATYAENTANPLKKTELASEHLA</sequence>
<protein>
    <submittedName>
        <fullName evidence="4">4-hydroxythreonine-4-phosphate dehydrogenase</fullName>
    </submittedName>
</protein>
<dbReference type="SUPFAM" id="SSF53659">
    <property type="entry name" value="Isocitrate/Isopropylmalate dehydrogenase-like"/>
    <property type="match status" value="1"/>
</dbReference>
<dbReference type="Gene3D" id="3.40.718.10">
    <property type="entry name" value="Isopropylmalate Dehydrogenase"/>
    <property type="match status" value="1"/>
</dbReference>
<dbReference type="GO" id="GO:0046872">
    <property type="term" value="F:metal ion binding"/>
    <property type="evidence" value="ECO:0007669"/>
    <property type="project" value="UniProtKB-KW"/>
</dbReference>
<dbReference type="AlphaFoldDB" id="A0A327QJJ4"/>
<dbReference type="InterPro" id="IPR005255">
    <property type="entry name" value="PdxA_fam"/>
</dbReference>
<comment type="caution">
    <text evidence="4">The sequence shown here is derived from an EMBL/GenBank/DDBJ whole genome shotgun (WGS) entry which is preliminary data.</text>
</comment>
<dbReference type="NCBIfam" id="TIGR00557">
    <property type="entry name" value="pdxA"/>
    <property type="match status" value="1"/>
</dbReference>
<name>A0A327QJJ4_9BACT</name>
<gene>
    <name evidence="4" type="ORF">LX64_03043</name>
</gene>
<keyword evidence="3" id="KW-0520">NAD</keyword>
<evidence type="ECO:0000256" key="1">
    <source>
        <dbReference type="ARBA" id="ARBA00022723"/>
    </source>
</evidence>
<keyword evidence="2" id="KW-0560">Oxidoreductase</keyword>
<dbReference type="EMBL" id="QLLL01000005">
    <property type="protein sequence ID" value="RAJ04165.1"/>
    <property type="molecule type" value="Genomic_DNA"/>
</dbReference>
<keyword evidence="5" id="KW-1185">Reference proteome</keyword>
<dbReference type="PANTHER" id="PTHR30004">
    <property type="entry name" value="4-HYDROXYTHREONINE-4-PHOSPHATE DEHYDROGENASE"/>
    <property type="match status" value="1"/>
</dbReference>
<keyword evidence="1" id="KW-0479">Metal-binding</keyword>
<dbReference type="Pfam" id="PF04166">
    <property type="entry name" value="PdxA"/>
    <property type="match status" value="1"/>
</dbReference>
<dbReference type="GO" id="GO:0016491">
    <property type="term" value="F:oxidoreductase activity"/>
    <property type="evidence" value="ECO:0007669"/>
    <property type="project" value="UniProtKB-KW"/>
</dbReference>
<reference evidence="4 5" key="1">
    <citation type="submission" date="2018-06" db="EMBL/GenBank/DDBJ databases">
        <title>Genomic Encyclopedia of Archaeal and Bacterial Type Strains, Phase II (KMG-II): from individual species to whole genera.</title>
        <authorList>
            <person name="Goeker M."/>
        </authorList>
    </citation>
    <scope>NUCLEOTIDE SEQUENCE [LARGE SCALE GENOMIC DNA]</scope>
    <source>
        <strain evidence="4 5">DSM 23857</strain>
    </source>
</reference>
<accession>A0A327QJJ4</accession>
<evidence type="ECO:0000313" key="4">
    <source>
        <dbReference type="EMBL" id="RAJ04165.1"/>
    </source>
</evidence>
<dbReference type="PANTHER" id="PTHR30004:SF6">
    <property type="entry name" value="D-THREONATE 4-PHOSPHATE DEHYDROGENASE"/>
    <property type="match status" value="1"/>
</dbReference>
<dbReference type="GO" id="GO:0051287">
    <property type="term" value="F:NAD binding"/>
    <property type="evidence" value="ECO:0007669"/>
    <property type="project" value="InterPro"/>
</dbReference>
<evidence type="ECO:0000256" key="2">
    <source>
        <dbReference type="ARBA" id="ARBA00023002"/>
    </source>
</evidence>
<proteinExistence type="predicted"/>
<dbReference type="Proteomes" id="UP000249547">
    <property type="component" value="Unassembled WGS sequence"/>
</dbReference>